<protein>
    <submittedName>
        <fullName evidence="1">Uncharacterized protein</fullName>
    </submittedName>
</protein>
<dbReference type="EMBL" id="MGJI01000005">
    <property type="protein sequence ID" value="OGN05710.1"/>
    <property type="molecule type" value="Genomic_DNA"/>
</dbReference>
<evidence type="ECO:0000313" key="1">
    <source>
        <dbReference type="EMBL" id="OGN05710.1"/>
    </source>
</evidence>
<reference evidence="1 2" key="1">
    <citation type="journal article" date="2016" name="Nat. Commun.">
        <title>Thousands of microbial genomes shed light on interconnected biogeochemical processes in an aquifer system.</title>
        <authorList>
            <person name="Anantharaman K."/>
            <person name="Brown C.T."/>
            <person name="Hug L.A."/>
            <person name="Sharon I."/>
            <person name="Castelle C.J."/>
            <person name="Probst A.J."/>
            <person name="Thomas B.C."/>
            <person name="Singh A."/>
            <person name="Wilkins M.J."/>
            <person name="Karaoz U."/>
            <person name="Brodie E.L."/>
            <person name="Williams K.H."/>
            <person name="Hubbard S.S."/>
            <person name="Banfield J.F."/>
        </authorList>
    </citation>
    <scope>NUCLEOTIDE SEQUENCE [LARGE SCALE GENOMIC DNA]</scope>
</reference>
<sequence>MKYDTTNLVESTHLRTGHIAYYDDYRLESVLLPPFLSNVKTSRGRRWALRNPRQSRSSDSGAKTYIYILKARTKTGALAAAAILLGVKSVQFFDGKKVSRGYLVVKT</sequence>
<dbReference type="Proteomes" id="UP000177507">
    <property type="component" value="Unassembled WGS sequence"/>
</dbReference>
<evidence type="ECO:0000313" key="2">
    <source>
        <dbReference type="Proteomes" id="UP000177507"/>
    </source>
</evidence>
<dbReference type="AlphaFoldDB" id="A0A1F8EZE1"/>
<proteinExistence type="predicted"/>
<gene>
    <name evidence="1" type="ORF">A2831_03300</name>
</gene>
<organism evidence="1 2">
    <name type="scientific">Candidatus Yanofskybacteria bacterium RIFCSPHIGHO2_01_FULL_44_17</name>
    <dbReference type="NCBI Taxonomy" id="1802668"/>
    <lineage>
        <taxon>Bacteria</taxon>
        <taxon>Candidatus Yanofskyibacteriota</taxon>
    </lineage>
</organism>
<accession>A0A1F8EZE1</accession>
<comment type="caution">
    <text evidence="1">The sequence shown here is derived from an EMBL/GenBank/DDBJ whole genome shotgun (WGS) entry which is preliminary data.</text>
</comment>
<name>A0A1F8EZE1_9BACT</name>